<evidence type="ECO:0000256" key="1">
    <source>
        <dbReference type="ARBA" id="ARBA00004651"/>
    </source>
</evidence>
<evidence type="ECO:0000256" key="7">
    <source>
        <dbReference type="ARBA" id="ARBA00023136"/>
    </source>
</evidence>
<dbReference type="GO" id="GO:0030001">
    <property type="term" value="P:metal ion transport"/>
    <property type="evidence" value="ECO:0007669"/>
    <property type="project" value="UniProtKB-ARBA"/>
</dbReference>
<dbReference type="STRING" id="1844006.PhaeoP97_01481"/>
<feature type="transmembrane region" description="Helical" evidence="8">
    <location>
        <begin position="21"/>
        <end position="44"/>
    </location>
</feature>
<feature type="transmembrane region" description="Helical" evidence="8">
    <location>
        <begin position="371"/>
        <end position="398"/>
    </location>
</feature>
<proteinExistence type="predicted"/>
<keyword evidence="5 8" id="KW-1133">Transmembrane helix</keyword>
<feature type="transmembrane region" description="Helical" evidence="8">
    <location>
        <begin position="491"/>
        <end position="514"/>
    </location>
</feature>
<dbReference type="Pfam" id="PF02386">
    <property type="entry name" value="TrkH"/>
    <property type="match status" value="1"/>
</dbReference>
<keyword evidence="3" id="KW-1003">Cell membrane</keyword>
<feature type="transmembrane region" description="Helical" evidence="8">
    <location>
        <begin position="202"/>
        <end position="226"/>
    </location>
</feature>
<feature type="transmembrane region" description="Helical" evidence="8">
    <location>
        <begin position="56"/>
        <end position="76"/>
    </location>
</feature>
<keyword evidence="7 8" id="KW-0472">Membrane</keyword>
<feature type="transmembrane region" description="Helical" evidence="8">
    <location>
        <begin position="150"/>
        <end position="170"/>
    </location>
</feature>
<dbReference type="KEGG" id="php:PhaeoP97_01481"/>
<dbReference type="OrthoDB" id="7818483at2"/>
<dbReference type="Proteomes" id="UP000183859">
    <property type="component" value="Chromosome"/>
</dbReference>
<keyword evidence="4 8" id="KW-0812">Transmembrane</keyword>
<dbReference type="PANTHER" id="PTHR32024:SF3">
    <property type="entry name" value="TRK SYSTEM POTASSIUM UPTAKE PROTEIN"/>
    <property type="match status" value="1"/>
</dbReference>
<accession>A0A1L3I4G1</accession>
<dbReference type="GO" id="GO:0005886">
    <property type="term" value="C:plasma membrane"/>
    <property type="evidence" value="ECO:0007669"/>
    <property type="project" value="UniProtKB-SubCell"/>
</dbReference>
<comment type="subcellular location">
    <subcellularLocation>
        <location evidence="1">Cell membrane</location>
        <topology evidence="1">Multi-pass membrane protein</topology>
    </subcellularLocation>
</comment>
<dbReference type="EMBL" id="CP016364">
    <property type="protein sequence ID" value="APG46902.1"/>
    <property type="molecule type" value="Genomic_DNA"/>
</dbReference>
<dbReference type="InterPro" id="IPR003445">
    <property type="entry name" value="Cat_transpt"/>
</dbReference>
<keyword evidence="2" id="KW-0813">Transport</keyword>
<evidence type="ECO:0000256" key="8">
    <source>
        <dbReference type="SAM" id="Phobius"/>
    </source>
</evidence>
<name>A0A1L3I4G1_9RHOB</name>
<feature type="transmembrane region" description="Helical" evidence="8">
    <location>
        <begin position="260"/>
        <end position="279"/>
    </location>
</feature>
<dbReference type="PANTHER" id="PTHR32024">
    <property type="entry name" value="TRK SYSTEM POTASSIUM UPTAKE PROTEIN TRKG-RELATED"/>
    <property type="match status" value="1"/>
</dbReference>
<dbReference type="AlphaFoldDB" id="A0A1L3I4G1"/>
<evidence type="ECO:0000313" key="9">
    <source>
        <dbReference type="EMBL" id="APG46902.1"/>
    </source>
</evidence>
<dbReference type="RefSeq" id="WP_072504519.1">
    <property type="nucleotide sequence ID" value="NZ_CP016364.1"/>
</dbReference>
<dbReference type="GO" id="GO:0008324">
    <property type="term" value="F:monoatomic cation transmembrane transporter activity"/>
    <property type="evidence" value="ECO:0007669"/>
    <property type="project" value="InterPro"/>
</dbReference>
<evidence type="ECO:0000256" key="4">
    <source>
        <dbReference type="ARBA" id="ARBA00022692"/>
    </source>
</evidence>
<keyword evidence="6" id="KW-0406">Ion transport</keyword>
<evidence type="ECO:0000256" key="5">
    <source>
        <dbReference type="ARBA" id="ARBA00022989"/>
    </source>
</evidence>
<feature type="transmembrane region" description="Helical" evidence="8">
    <location>
        <begin position="88"/>
        <end position="106"/>
    </location>
</feature>
<keyword evidence="10" id="KW-1185">Reference proteome</keyword>
<feature type="transmembrane region" description="Helical" evidence="8">
    <location>
        <begin position="299"/>
        <end position="320"/>
    </location>
</feature>
<reference evidence="10" key="1">
    <citation type="submission" date="2016-07" db="EMBL/GenBank/DDBJ databases">
        <title>Phaeobacter portensis sp. nov., a tropodithietic acid producing bacterium isolated from a German harbor.</title>
        <authorList>
            <person name="Freese H.M."/>
            <person name="Bunk B."/>
            <person name="Breider S."/>
            <person name="Brinkhoff T."/>
        </authorList>
    </citation>
    <scope>NUCLEOTIDE SEQUENCE [LARGE SCALE GENOMIC DNA]</scope>
    <source>
        <strain evidence="10">P97</strain>
    </source>
</reference>
<feature type="transmembrane region" description="Helical" evidence="8">
    <location>
        <begin position="429"/>
        <end position="454"/>
    </location>
</feature>
<evidence type="ECO:0000256" key="2">
    <source>
        <dbReference type="ARBA" id="ARBA00022448"/>
    </source>
</evidence>
<evidence type="ECO:0000256" key="3">
    <source>
        <dbReference type="ARBA" id="ARBA00022475"/>
    </source>
</evidence>
<evidence type="ECO:0000313" key="10">
    <source>
        <dbReference type="Proteomes" id="UP000183859"/>
    </source>
</evidence>
<organism evidence="9 10">
    <name type="scientific">Phaeobacter porticola</name>
    <dbReference type="NCBI Taxonomy" id="1844006"/>
    <lineage>
        <taxon>Bacteria</taxon>
        <taxon>Pseudomonadati</taxon>
        <taxon>Pseudomonadota</taxon>
        <taxon>Alphaproteobacteria</taxon>
        <taxon>Rhodobacterales</taxon>
        <taxon>Roseobacteraceae</taxon>
        <taxon>Phaeobacter</taxon>
    </lineage>
</organism>
<protein>
    <submittedName>
        <fullName evidence="9">Putative trk system potassium uptake protein TrkH</fullName>
    </submittedName>
</protein>
<feature type="transmembrane region" description="Helical" evidence="8">
    <location>
        <begin position="232"/>
        <end position="253"/>
    </location>
</feature>
<sequence length="521" mass="55713">MPRSGSQAQARAQAKARNRGILRLPLFLLILLVAALAMWVPAIHALILDDHQTSRSFFYSGVVGLIVVVLVGLSMGNRVPRYSMPGQLTSLLASFAVLPAFLAVPVQDALGNTSYLNAYFDMVSAITTTGADVFADPNRLPPSVHLWRAMVGWLGGLLMWVAASAILAPLSLGGFEVTARGEPGRGTETPLHMQRADPRRKLVVVTKTLAPLYAGLTLVLWILLIITGETALVALGHSMSVLATSGISAVGGVENGASGIAGEMVMFLFMFFALSRLTFSTDTVTSGHSRLDRDPEFRIGLLIVFGVPLLLFLRHWIASFDVATTSDLMQGLRSLWGATFTVLSFLSTTGFESGNWETARQWSGLDTPGMILLGLAVIGGGVATTAGGVKLLRVYALYLNGLREMERLVHPSSVSNEGKGNRRLQRNGAFVAWVFFMLFALSLAVISISLAAVGSDFEQALILTIATLSTTGPLTEIAGSEPIALIHLTAPAKLILCFAMVLGRLETLAIIALLTPNLWRS</sequence>
<evidence type="ECO:0000256" key="6">
    <source>
        <dbReference type="ARBA" id="ARBA00023065"/>
    </source>
</evidence>
<gene>
    <name evidence="9" type="primary">trkH</name>
    <name evidence="9" type="ORF">PhaeoP97_01481</name>
</gene>
<feature type="transmembrane region" description="Helical" evidence="8">
    <location>
        <begin position="332"/>
        <end position="351"/>
    </location>
</feature>